<name>A0AAE3L3Z8_9GAMM</name>
<evidence type="ECO:0000256" key="3">
    <source>
        <dbReference type="ARBA" id="ARBA00022752"/>
    </source>
</evidence>
<organism evidence="5 6">
    <name type="scientific">Methylohalomonas lacus</name>
    <dbReference type="NCBI Taxonomy" id="398773"/>
    <lineage>
        <taxon>Bacteria</taxon>
        <taxon>Pseudomonadati</taxon>
        <taxon>Pseudomonadota</taxon>
        <taxon>Gammaproteobacteria</taxon>
        <taxon>Methylohalomonadales</taxon>
        <taxon>Methylohalomonadaceae</taxon>
        <taxon>Methylohalomonas</taxon>
    </lineage>
</organism>
<feature type="compositionally biased region" description="Basic residues" evidence="4">
    <location>
        <begin position="360"/>
        <end position="385"/>
    </location>
</feature>
<sequence length="385" mass="43792">MSDKNPFPFWNTDWVDAQRKYMEAWSALSGADAGGKSGSTSTGNGEDANPWQKALEFWWQSMAQTAPGETQDFYSKIIDQTQAFYFVTDQLSRFMQGLAEISQSPEDWQEKLEQQFREMKDYLGRQNSEASQVLNGMFGAWQLPMDTLQRTFSSGSLFPGDFLQGMKPEAMGEVTDKFLSVPGVGYTRESQEQVQEGLRLWARYQRTAQEYQLEMNKISMAALDIMKQRILKMAENDEQITTLREIYDLWVDSNEAAYAEYVFTDEYSELYGRLTNDLMALKHHGQGFIDETANAMGMPTRKSVVTMQKRQQQLRRDLIASKDRIEELEDKLDRVDALEREVQSLKGGRASAGSNATATSKKKVSKKKAGKKKTGKKKTSSKKTG</sequence>
<protein>
    <recommendedName>
        <fullName evidence="2">Poly(3-hydroxyalkanoate) polymerase subunit PhaE</fullName>
    </recommendedName>
</protein>
<gene>
    <name evidence="5" type="ORF">J2T55_001085</name>
</gene>
<evidence type="ECO:0000256" key="2">
    <source>
        <dbReference type="ARBA" id="ARBA00019066"/>
    </source>
</evidence>
<dbReference type="InterPro" id="IPR010123">
    <property type="entry name" value="PHA_synth_III_E"/>
</dbReference>
<keyword evidence="3" id="KW-0583">PHB biosynthesis</keyword>
<dbReference type="RefSeq" id="WP_259054679.1">
    <property type="nucleotide sequence ID" value="NZ_JANUCT010000006.1"/>
</dbReference>
<keyword evidence="6" id="KW-1185">Reference proteome</keyword>
<reference evidence="5" key="1">
    <citation type="submission" date="2022-08" db="EMBL/GenBank/DDBJ databases">
        <title>Genomic Encyclopedia of Type Strains, Phase III (KMG-III): the genomes of soil and plant-associated and newly described type strains.</title>
        <authorList>
            <person name="Whitman W."/>
        </authorList>
    </citation>
    <scope>NUCLEOTIDE SEQUENCE</scope>
    <source>
        <strain evidence="5">HMT 1</strain>
    </source>
</reference>
<evidence type="ECO:0000256" key="4">
    <source>
        <dbReference type="SAM" id="MobiDB-lite"/>
    </source>
</evidence>
<comment type="pathway">
    <text evidence="1">Biopolymer metabolism; poly-(R)-3-hydroxybutanoate biosynthesis.</text>
</comment>
<dbReference type="EMBL" id="JANUCT010000006">
    <property type="protein sequence ID" value="MCS3903068.1"/>
    <property type="molecule type" value="Genomic_DNA"/>
</dbReference>
<dbReference type="AlphaFoldDB" id="A0AAE3L3Z8"/>
<dbReference type="GO" id="GO:0042619">
    <property type="term" value="P:poly-hydroxybutyrate biosynthetic process"/>
    <property type="evidence" value="ECO:0007669"/>
    <property type="project" value="UniProtKB-KW"/>
</dbReference>
<dbReference type="NCBIfam" id="TIGR01834">
    <property type="entry name" value="PHA_synth_III_E"/>
    <property type="match status" value="1"/>
</dbReference>
<dbReference type="Proteomes" id="UP001204445">
    <property type="component" value="Unassembled WGS sequence"/>
</dbReference>
<evidence type="ECO:0000313" key="5">
    <source>
        <dbReference type="EMBL" id="MCS3903068.1"/>
    </source>
</evidence>
<evidence type="ECO:0000313" key="6">
    <source>
        <dbReference type="Proteomes" id="UP001204445"/>
    </source>
</evidence>
<accession>A0AAE3L3Z8</accession>
<comment type="caution">
    <text evidence="5">The sequence shown here is derived from an EMBL/GenBank/DDBJ whole genome shotgun (WGS) entry which is preliminary data.</text>
</comment>
<feature type="region of interest" description="Disordered" evidence="4">
    <location>
        <begin position="343"/>
        <end position="385"/>
    </location>
</feature>
<dbReference type="Pfam" id="PF09712">
    <property type="entry name" value="PHA_synth_III_E"/>
    <property type="match status" value="1"/>
</dbReference>
<evidence type="ECO:0000256" key="1">
    <source>
        <dbReference type="ARBA" id="ARBA00004683"/>
    </source>
</evidence>
<proteinExistence type="predicted"/>